<evidence type="ECO:0000313" key="1">
    <source>
        <dbReference type="EMBL" id="KXI27686.1"/>
    </source>
</evidence>
<reference evidence="2" key="1">
    <citation type="submission" date="2016-02" db="EMBL/GenBank/DDBJ databases">
        <authorList>
            <person name="Schultz-Johansen M."/>
            <person name="Glaring M.A."/>
            <person name="Bech P.K."/>
            <person name="Stougaard P."/>
        </authorList>
    </citation>
    <scope>NUCLEOTIDE SEQUENCE [LARGE SCALE GENOMIC DNA]</scope>
    <source>
        <strain evidence="2">S66</strain>
    </source>
</reference>
<evidence type="ECO:0000313" key="2">
    <source>
        <dbReference type="Proteomes" id="UP000070299"/>
    </source>
</evidence>
<organism evidence="1 2">
    <name type="scientific">Paraglaciecola hydrolytica</name>
    <dbReference type="NCBI Taxonomy" id="1799789"/>
    <lineage>
        <taxon>Bacteria</taxon>
        <taxon>Pseudomonadati</taxon>
        <taxon>Pseudomonadota</taxon>
        <taxon>Gammaproteobacteria</taxon>
        <taxon>Alteromonadales</taxon>
        <taxon>Alteromonadaceae</taxon>
        <taxon>Paraglaciecola</taxon>
    </lineage>
</organism>
<dbReference type="EMBL" id="LSNE01000009">
    <property type="protein sequence ID" value="KXI27686.1"/>
    <property type="molecule type" value="Genomic_DNA"/>
</dbReference>
<keyword evidence="2" id="KW-1185">Reference proteome</keyword>
<accession>A0A148KMZ2</accession>
<proteinExistence type="predicted"/>
<name>A0A148KMZ2_9ALTE</name>
<comment type="caution">
    <text evidence="1">The sequence shown here is derived from an EMBL/GenBank/DDBJ whole genome shotgun (WGS) entry which is preliminary data.</text>
</comment>
<gene>
    <name evidence="1" type="ORF">AX660_19225</name>
</gene>
<dbReference type="AlphaFoldDB" id="A0A148KMZ2"/>
<dbReference type="STRING" id="1799789.AX660_19225"/>
<sequence length="102" mass="11665">MSITILKTSYSMIPIKVSLSPWIKLFTIQFGEQKKCCFFKTGTQQTQLEFNLANEDFYFKITTTNNTNVVILGIYHANVPYKLQALDLLDYKKISISSAISL</sequence>
<dbReference type="Proteomes" id="UP000070299">
    <property type="component" value="Unassembled WGS sequence"/>
</dbReference>
<protein>
    <submittedName>
        <fullName evidence="1">Uncharacterized protein</fullName>
    </submittedName>
</protein>